<evidence type="ECO:0000256" key="2">
    <source>
        <dbReference type="ARBA" id="ARBA00022737"/>
    </source>
</evidence>
<dbReference type="SMART" id="SM00612">
    <property type="entry name" value="Kelch"/>
    <property type="match status" value="1"/>
</dbReference>
<sequence>MSEYIFDSCGIQNLGVLSNEYHFHHIEGISFNQPNISLNSSWNPNAAIVANQSIIGSAISDFFITTNNSIFISNGQQGQVLLLDSANSGNVTDTRNTSINSSSLFVGQGNQVYFDSFSSVTGGVSQIGWNSSTHPTLIISLCQQCFDIFVDSDENLFCSISARHQVLFRSLQQPSTHLMIAAGTGSKGSTATTLSQPKGIFVDTSIGDLFVADCDNNRVQLFHHESLVAQTVVANRSSNVTFTLDCPSHIVLDSNKLLFIVDSNNGRVVRQTSNGFTCIVGCGGTQVTYPSRIAFDSVENLFVLDQSAHRLWKFDLITWKSAGTTNGSLGWITTGNMSVARYGHTATILSNGTVLVTSGYNGVCLSSAELYNPLTGSWTTGTMSVVRSAHTATSLSNGNVLFAGGDNCGSFLSSAELYQ</sequence>
<proteinExistence type="predicted"/>
<name>A0A814U6E7_ADIRI</name>
<feature type="repeat" description="NHL" evidence="3">
    <location>
        <begin position="185"/>
        <end position="225"/>
    </location>
</feature>
<evidence type="ECO:0000256" key="3">
    <source>
        <dbReference type="PROSITE-ProRule" id="PRU00504"/>
    </source>
</evidence>
<dbReference type="AlphaFoldDB" id="A0A814U6E7"/>
<dbReference type="Gene3D" id="2.40.10.500">
    <property type="match status" value="1"/>
</dbReference>
<organism evidence="4 5">
    <name type="scientific">Adineta ricciae</name>
    <name type="common">Rotifer</name>
    <dbReference type="NCBI Taxonomy" id="249248"/>
    <lineage>
        <taxon>Eukaryota</taxon>
        <taxon>Metazoa</taxon>
        <taxon>Spiralia</taxon>
        <taxon>Gnathifera</taxon>
        <taxon>Rotifera</taxon>
        <taxon>Eurotatoria</taxon>
        <taxon>Bdelloidea</taxon>
        <taxon>Adinetida</taxon>
        <taxon>Adinetidae</taxon>
        <taxon>Adineta</taxon>
    </lineage>
</organism>
<keyword evidence="2" id="KW-0677">Repeat</keyword>
<evidence type="ECO:0000256" key="1">
    <source>
        <dbReference type="ARBA" id="ARBA00022441"/>
    </source>
</evidence>
<dbReference type="Pfam" id="PF01344">
    <property type="entry name" value="Kelch_1"/>
    <property type="match status" value="1"/>
</dbReference>
<dbReference type="EMBL" id="CAJNOR010001596">
    <property type="protein sequence ID" value="CAF1169402.1"/>
    <property type="molecule type" value="Genomic_DNA"/>
</dbReference>
<dbReference type="PROSITE" id="PS51125">
    <property type="entry name" value="NHL"/>
    <property type="match status" value="1"/>
</dbReference>
<dbReference type="InterPro" id="IPR006652">
    <property type="entry name" value="Kelch_1"/>
</dbReference>
<evidence type="ECO:0000313" key="5">
    <source>
        <dbReference type="Proteomes" id="UP000663828"/>
    </source>
</evidence>
<dbReference type="SUPFAM" id="SSF117281">
    <property type="entry name" value="Kelch motif"/>
    <property type="match status" value="1"/>
</dbReference>
<keyword evidence="5" id="KW-1185">Reference proteome</keyword>
<dbReference type="InterPro" id="IPR037293">
    <property type="entry name" value="Gal_Oxidase_central_sf"/>
</dbReference>
<dbReference type="Gene3D" id="2.130.10.80">
    <property type="entry name" value="Galactose oxidase/kelch, beta-propeller"/>
    <property type="match status" value="1"/>
</dbReference>
<dbReference type="SUPFAM" id="SSF101898">
    <property type="entry name" value="NHL repeat"/>
    <property type="match status" value="1"/>
</dbReference>
<dbReference type="Proteomes" id="UP000663828">
    <property type="component" value="Unassembled WGS sequence"/>
</dbReference>
<reference evidence="4" key="1">
    <citation type="submission" date="2021-02" db="EMBL/GenBank/DDBJ databases">
        <authorList>
            <person name="Nowell W R."/>
        </authorList>
    </citation>
    <scope>NUCLEOTIDE SEQUENCE</scope>
</reference>
<protein>
    <submittedName>
        <fullName evidence="4">Uncharacterized protein</fullName>
    </submittedName>
</protein>
<accession>A0A814U6E7</accession>
<dbReference type="InterPro" id="IPR001258">
    <property type="entry name" value="NHL_repeat"/>
</dbReference>
<dbReference type="InterPro" id="IPR015915">
    <property type="entry name" value="Kelch-typ_b-propeller"/>
</dbReference>
<evidence type="ECO:0000313" key="4">
    <source>
        <dbReference type="EMBL" id="CAF1169402.1"/>
    </source>
</evidence>
<comment type="caution">
    <text evidence="4">The sequence shown here is derived from an EMBL/GenBank/DDBJ whole genome shotgun (WGS) entry which is preliminary data.</text>
</comment>
<gene>
    <name evidence="4" type="ORF">XAT740_LOCUS21942</name>
</gene>
<keyword evidence="1" id="KW-0880">Kelch repeat</keyword>